<organism evidence="6 7">
    <name type="scientific">Adhaeretor mobilis</name>
    <dbReference type="NCBI Taxonomy" id="1930276"/>
    <lineage>
        <taxon>Bacteria</taxon>
        <taxon>Pseudomonadati</taxon>
        <taxon>Planctomycetota</taxon>
        <taxon>Planctomycetia</taxon>
        <taxon>Pirellulales</taxon>
        <taxon>Lacipirellulaceae</taxon>
        <taxon>Adhaeretor</taxon>
    </lineage>
</organism>
<keyword evidence="7" id="KW-1185">Reference proteome</keyword>
<sequence length="233" mass="25097">MEEATGQLIADNWRRIVERVAAAVQSAGRDPNEVSIVAVTKYVGVPESAALLAAGATLLGESRPQQLWEKCEAEQLTDARWHLIGHLQRNKVARTVECAELIHSVDSPRLLKAINSAAEQTGKNCHVLLEVNTSGEAEKHGLTPDALSSLLDQLNDYPQAEVRGLMTMASRSGGQSQARKNFAVLRELRDSLASEELPLSELSMGMTGDFEAGIAEGATLVRIGSALFEGLEL</sequence>
<keyword evidence="1 2" id="KW-0663">Pyridoxal phosphate</keyword>
<dbReference type="NCBIfam" id="TIGR00044">
    <property type="entry name" value="YggS family pyridoxal phosphate-dependent enzyme"/>
    <property type="match status" value="1"/>
</dbReference>
<dbReference type="PANTHER" id="PTHR10146:SF14">
    <property type="entry name" value="PYRIDOXAL PHOSPHATE HOMEOSTASIS PROTEIN"/>
    <property type="match status" value="1"/>
</dbReference>
<evidence type="ECO:0000259" key="5">
    <source>
        <dbReference type="Pfam" id="PF01168"/>
    </source>
</evidence>
<comment type="cofactor">
    <cofactor evidence="3">
        <name>pyridoxal 5'-phosphate</name>
        <dbReference type="ChEBI" id="CHEBI:597326"/>
    </cofactor>
</comment>
<name>A0A517MVX5_9BACT</name>
<dbReference type="AlphaFoldDB" id="A0A517MVX5"/>
<dbReference type="PANTHER" id="PTHR10146">
    <property type="entry name" value="PROLINE SYNTHETASE CO-TRANSCRIBED BACTERIAL HOMOLOG PROTEIN"/>
    <property type="match status" value="1"/>
</dbReference>
<accession>A0A517MVX5</accession>
<evidence type="ECO:0000256" key="1">
    <source>
        <dbReference type="ARBA" id="ARBA00022898"/>
    </source>
</evidence>
<feature type="domain" description="Alanine racemase N-terminal" evidence="5">
    <location>
        <begin position="30"/>
        <end position="228"/>
    </location>
</feature>
<dbReference type="InterPro" id="IPR011078">
    <property type="entry name" value="PyrdxlP_homeostasis"/>
</dbReference>
<dbReference type="CDD" id="cd00635">
    <property type="entry name" value="PLPDE_III_YBL036c_like"/>
    <property type="match status" value="1"/>
</dbReference>
<evidence type="ECO:0000313" key="6">
    <source>
        <dbReference type="EMBL" id="QDS99033.1"/>
    </source>
</evidence>
<evidence type="ECO:0000256" key="3">
    <source>
        <dbReference type="PIRSR" id="PIRSR004848-1"/>
    </source>
</evidence>
<dbReference type="EMBL" id="CP036263">
    <property type="protein sequence ID" value="QDS99033.1"/>
    <property type="molecule type" value="Genomic_DNA"/>
</dbReference>
<dbReference type="InterPro" id="IPR001608">
    <property type="entry name" value="Ala_racemase_N"/>
</dbReference>
<comment type="function">
    <text evidence="2">Pyridoxal 5'-phosphate (PLP)-binding protein, which is involved in PLP homeostasis.</text>
</comment>
<evidence type="ECO:0000256" key="2">
    <source>
        <dbReference type="HAMAP-Rule" id="MF_02087"/>
    </source>
</evidence>
<feature type="modified residue" description="N6-(pyridoxal phosphate)lysine" evidence="2 3">
    <location>
        <position position="41"/>
    </location>
</feature>
<comment type="similarity">
    <text evidence="2 4">Belongs to the pyridoxal phosphate-binding protein YggS/PROSC family.</text>
</comment>
<proteinExistence type="inferred from homology"/>
<dbReference type="KEGG" id="amob:HG15A2_23220"/>
<dbReference type="PIRSF" id="PIRSF004848">
    <property type="entry name" value="YBL036c_PLPDEIII"/>
    <property type="match status" value="1"/>
</dbReference>
<dbReference type="SUPFAM" id="SSF51419">
    <property type="entry name" value="PLP-binding barrel"/>
    <property type="match status" value="1"/>
</dbReference>
<dbReference type="Proteomes" id="UP000319852">
    <property type="component" value="Chromosome"/>
</dbReference>
<protein>
    <recommendedName>
        <fullName evidence="2">Pyridoxal phosphate homeostasis protein</fullName>
        <shortName evidence="2">PLP homeostasis protein</shortName>
    </recommendedName>
</protein>
<gene>
    <name evidence="6" type="ORF">HG15A2_23220</name>
</gene>
<reference evidence="6 7" key="1">
    <citation type="submission" date="2019-02" db="EMBL/GenBank/DDBJ databases">
        <title>Deep-cultivation of Planctomycetes and their phenomic and genomic characterization uncovers novel biology.</title>
        <authorList>
            <person name="Wiegand S."/>
            <person name="Jogler M."/>
            <person name="Boedeker C."/>
            <person name="Pinto D."/>
            <person name="Vollmers J."/>
            <person name="Rivas-Marin E."/>
            <person name="Kohn T."/>
            <person name="Peeters S.H."/>
            <person name="Heuer A."/>
            <person name="Rast P."/>
            <person name="Oberbeckmann S."/>
            <person name="Bunk B."/>
            <person name="Jeske O."/>
            <person name="Meyerdierks A."/>
            <person name="Storesund J.E."/>
            <person name="Kallscheuer N."/>
            <person name="Luecker S."/>
            <person name="Lage O.M."/>
            <person name="Pohl T."/>
            <person name="Merkel B.J."/>
            <person name="Hornburger P."/>
            <person name="Mueller R.-W."/>
            <person name="Bruemmer F."/>
            <person name="Labrenz M."/>
            <person name="Spormann A.M."/>
            <person name="Op den Camp H."/>
            <person name="Overmann J."/>
            <person name="Amann R."/>
            <person name="Jetten M.S.M."/>
            <person name="Mascher T."/>
            <person name="Medema M.H."/>
            <person name="Devos D.P."/>
            <person name="Kaster A.-K."/>
            <person name="Ovreas L."/>
            <person name="Rohde M."/>
            <person name="Galperin M.Y."/>
            <person name="Jogler C."/>
        </authorList>
    </citation>
    <scope>NUCLEOTIDE SEQUENCE [LARGE SCALE GENOMIC DNA]</scope>
    <source>
        <strain evidence="6 7">HG15A2</strain>
    </source>
</reference>
<dbReference type="RefSeq" id="WP_145060319.1">
    <property type="nucleotide sequence ID" value="NZ_CP036263.1"/>
</dbReference>
<dbReference type="Pfam" id="PF01168">
    <property type="entry name" value="Ala_racemase_N"/>
    <property type="match status" value="1"/>
</dbReference>
<dbReference type="HAMAP" id="MF_02087">
    <property type="entry name" value="PLP_homeostasis"/>
    <property type="match status" value="1"/>
</dbReference>
<dbReference type="OrthoDB" id="9804072at2"/>
<dbReference type="InterPro" id="IPR029066">
    <property type="entry name" value="PLP-binding_barrel"/>
</dbReference>
<dbReference type="Gene3D" id="3.20.20.10">
    <property type="entry name" value="Alanine racemase"/>
    <property type="match status" value="1"/>
</dbReference>
<evidence type="ECO:0000256" key="4">
    <source>
        <dbReference type="RuleBase" id="RU004514"/>
    </source>
</evidence>
<evidence type="ECO:0000313" key="7">
    <source>
        <dbReference type="Proteomes" id="UP000319852"/>
    </source>
</evidence>
<dbReference type="GO" id="GO:0030170">
    <property type="term" value="F:pyridoxal phosphate binding"/>
    <property type="evidence" value="ECO:0007669"/>
    <property type="project" value="UniProtKB-UniRule"/>
</dbReference>